<name>A0A835PKS9_VANPL</name>
<accession>A0A835PKS9</accession>
<reference evidence="4 5" key="1">
    <citation type="journal article" date="2020" name="Nat. Food">
        <title>A phased Vanilla planifolia genome enables genetic improvement of flavour and production.</title>
        <authorList>
            <person name="Hasing T."/>
            <person name="Tang H."/>
            <person name="Brym M."/>
            <person name="Khazi F."/>
            <person name="Huang T."/>
            <person name="Chambers A.H."/>
        </authorList>
    </citation>
    <scope>NUCLEOTIDE SEQUENCE [LARGE SCALE GENOMIC DNA]</scope>
    <source>
        <tissue evidence="2">Leaf</tissue>
    </source>
</reference>
<sequence length="129" mass="13638">MGCCFSSPSTAAVGAVRPLNAMVVSAEGILLEYADSMTAAEVMGAAGGDYALCNTDELFFNAYPPAVAQGEQLEPGEMYFLLPVSDLRRRLGGVEMAALAMRASAAMKRAAGSRGEGGSRWRRRRSHVC</sequence>
<evidence type="ECO:0000313" key="3">
    <source>
        <dbReference type="EMBL" id="KAG0455727.1"/>
    </source>
</evidence>
<comment type="caution">
    <text evidence="2">The sequence shown here is derived from an EMBL/GenBank/DDBJ whole genome shotgun (WGS) entry which is preliminary data.</text>
</comment>
<dbReference type="Proteomes" id="UP000639772">
    <property type="component" value="Chromosome 13"/>
</dbReference>
<feature type="compositionally biased region" description="Basic residues" evidence="1">
    <location>
        <begin position="120"/>
        <end position="129"/>
    </location>
</feature>
<dbReference type="AlphaFoldDB" id="A0A835PKS9"/>
<dbReference type="EMBL" id="JADCNL010000013">
    <property type="protein sequence ID" value="KAG0454498.1"/>
    <property type="molecule type" value="Genomic_DNA"/>
</dbReference>
<proteinExistence type="predicted"/>
<protein>
    <submittedName>
        <fullName evidence="2">Uncharacterized protein</fullName>
    </submittedName>
</protein>
<dbReference type="Proteomes" id="UP000636800">
    <property type="component" value="Chromosome 13"/>
</dbReference>
<dbReference type="EMBL" id="JADCNM010000013">
    <property type="protein sequence ID" value="KAG0455727.1"/>
    <property type="molecule type" value="Genomic_DNA"/>
</dbReference>
<organism evidence="2 4">
    <name type="scientific">Vanilla planifolia</name>
    <name type="common">Vanilla</name>
    <dbReference type="NCBI Taxonomy" id="51239"/>
    <lineage>
        <taxon>Eukaryota</taxon>
        <taxon>Viridiplantae</taxon>
        <taxon>Streptophyta</taxon>
        <taxon>Embryophyta</taxon>
        <taxon>Tracheophyta</taxon>
        <taxon>Spermatophyta</taxon>
        <taxon>Magnoliopsida</taxon>
        <taxon>Liliopsida</taxon>
        <taxon>Asparagales</taxon>
        <taxon>Orchidaceae</taxon>
        <taxon>Vanilloideae</taxon>
        <taxon>Vanilleae</taxon>
        <taxon>Vanilla</taxon>
    </lineage>
</organism>
<dbReference type="PANTHER" id="PTHR33052">
    <property type="entry name" value="DUF4228 DOMAIN PROTEIN-RELATED"/>
    <property type="match status" value="1"/>
</dbReference>
<keyword evidence="4" id="KW-1185">Reference proteome</keyword>
<gene>
    <name evidence="3" type="ORF">HPP92_023515</name>
    <name evidence="2" type="ORF">HPP92_023790</name>
</gene>
<dbReference type="Pfam" id="PF14009">
    <property type="entry name" value="PADRE"/>
    <property type="match status" value="1"/>
</dbReference>
<feature type="region of interest" description="Disordered" evidence="1">
    <location>
        <begin position="110"/>
        <end position="129"/>
    </location>
</feature>
<evidence type="ECO:0000256" key="1">
    <source>
        <dbReference type="SAM" id="MobiDB-lite"/>
    </source>
</evidence>
<dbReference type="OrthoDB" id="1919386at2759"/>
<evidence type="ECO:0000313" key="2">
    <source>
        <dbReference type="EMBL" id="KAG0454498.1"/>
    </source>
</evidence>
<dbReference type="InterPro" id="IPR025322">
    <property type="entry name" value="PADRE_dom"/>
</dbReference>
<evidence type="ECO:0000313" key="5">
    <source>
        <dbReference type="Proteomes" id="UP000639772"/>
    </source>
</evidence>
<evidence type="ECO:0000313" key="4">
    <source>
        <dbReference type="Proteomes" id="UP000636800"/>
    </source>
</evidence>